<dbReference type="InterPro" id="IPR052165">
    <property type="entry name" value="Membrane_assoc_protease"/>
</dbReference>
<keyword evidence="3 5" id="KW-1133">Transmembrane helix</keyword>
<organism evidence="7 8">
    <name type="scientific">Sulfurisoma sediminicola</name>
    <dbReference type="NCBI Taxonomy" id="1381557"/>
    <lineage>
        <taxon>Bacteria</taxon>
        <taxon>Pseudomonadati</taxon>
        <taxon>Pseudomonadota</taxon>
        <taxon>Betaproteobacteria</taxon>
        <taxon>Nitrosomonadales</taxon>
        <taxon>Sterolibacteriaceae</taxon>
        <taxon>Sulfurisoma</taxon>
    </lineage>
</organism>
<gene>
    <name evidence="7" type="ORF">DFR35_1766</name>
</gene>
<keyword evidence="2 5" id="KW-0812">Transmembrane</keyword>
<evidence type="ECO:0000256" key="4">
    <source>
        <dbReference type="ARBA" id="ARBA00023136"/>
    </source>
</evidence>
<comment type="subcellular location">
    <subcellularLocation>
        <location evidence="1">Membrane</location>
        <topology evidence="1">Multi-pass membrane protein</topology>
    </subcellularLocation>
</comment>
<dbReference type="SUPFAM" id="SSF141322">
    <property type="entry name" value="NfeD domain-like"/>
    <property type="match status" value="1"/>
</dbReference>
<dbReference type="Gene3D" id="2.40.50.140">
    <property type="entry name" value="Nucleic acid-binding proteins"/>
    <property type="match status" value="1"/>
</dbReference>
<dbReference type="EMBL" id="RCCI01000005">
    <property type="protein sequence ID" value="RLJ65110.1"/>
    <property type="molecule type" value="Genomic_DNA"/>
</dbReference>
<keyword evidence="4 5" id="KW-0472">Membrane</keyword>
<name>A0A497XDR4_9PROT</name>
<proteinExistence type="predicted"/>
<evidence type="ECO:0000256" key="5">
    <source>
        <dbReference type="SAM" id="Phobius"/>
    </source>
</evidence>
<evidence type="ECO:0000259" key="6">
    <source>
        <dbReference type="Pfam" id="PF01957"/>
    </source>
</evidence>
<dbReference type="Pfam" id="PF01957">
    <property type="entry name" value="NfeD"/>
    <property type="match status" value="1"/>
</dbReference>
<feature type="transmembrane region" description="Helical" evidence="5">
    <location>
        <begin position="53"/>
        <end position="71"/>
    </location>
</feature>
<dbReference type="PANTHER" id="PTHR33507">
    <property type="entry name" value="INNER MEMBRANE PROTEIN YBBJ"/>
    <property type="match status" value="1"/>
</dbReference>
<evidence type="ECO:0000313" key="7">
    <source>
        <dbReference type="EMBL" id="RLJ65110.1"/>
    </source>
</evidence>
<comment type="caution">
    <text evidence="7">The sequence shown here is derived from an EMBL/GenBank/DDBJ whole genome shotgun (WGS) entry which is preliminary data.</text>
</comment>
<dbReference type="PANTHER" id="PTHR33507:SF3">
    <property type="entry name" value="INNER MEMBRANE PROTEIN YBBJ"/>
    <property type="match status" value="1"/>
</dbReference>
<dbReference type="InterPro" id="IPR002810">
    <property type="entry name" value="NfeD-like_C"/>
</dbReference>
<dbReference type="OrthoDB" id="8536525at2"/>
<evidence type="ECO:0000256" key="2">
    <source>
        <dbReference type="ARBA" id="ARBA00022692"/>
    </source>
</evidence>
<protein>
    <recommendedName>
        <fullName evidence="6">NfeD-like C-terminal domain-containing protein</fullName>
    </recommendedName>
</protein>
<sequence length="147" mass="15886">MELAWWHWAVGGVVLILAELALPAFVLVWFGLGALVMTAVLLVAPGLGITAQLAIWLAVSLALTGFWFKVFKPGSHKTRIGMSDAEVVGEVGVLTHDVARFIRGEVRFQKPLVGADVWPCIADEEIKAGERVKVLEVEGSLLKVGRS</sequence>
<keyword evidence="8" id="KW-1185">Reference proteome</keyword>
<dbReference type="Proteomes" id="UP000268908">
    <property type="component" value="Unassembled WGS sequence"/>
</dbReference>
<dbReference type="AlphaFoldDB" id="A0A497XDR4"/>
<evidence type="ECO:0000256" key="1">
    <source>
        <dbReference type="ARBA" id="ARBA00004141"/>
    </source>
</evidence>
<evidence type="ECO:0000313" key="8">
    <source>
        <dbReference type="Proteomes" id="UP000268908"/>
    </source>
</evidence>
<dbReference type="GO" id="GO:0005886">
    <property type="term" value="C:plasma membrane"/>
    <property type="evidence" value="ECO:0007669"/>
    <property type="project" value="TreeGrafter"/>
</dbReference>
<dbReference type="InterPro" id="IPR012340">
    <property type="entry name" value="NA-bd_OB-fold"/>
</dbReference>
<reference evidence="7 8" key="1">
    <citation type="submission" date="2018-10" db="EMBL/GenBank/DDBJ databases">
        <title>Genomic Encyclopedia of Type Strains, Phase IV (KMG-IV): sequencing the most valuable type-strain genomes for metagenomic binning, comparative biology and taxonomic classification.</title>
        <authorList>
            <person name="Goeker M."/>
        </authorList>
    </citation>
    <scope>NUCLEOTIDE SEQUENCE [LARGE SCALE GENOMIC DNA]</scope>
    <source>
        <strain evidence="7 8">DSM 26916</strain>
    </source>
</reference>
<dbReference type="RefSeq" id="WP_121241689.1">
    <property type="nucleotide sequence ID" value="NZ_BHVV01000008.1"/>
</dbReference>
<evidence type="ECO:0000256" key="3">
    <source>
        <dbReference type="ARBA" id="ARBA00022989"/>
    </source>
</evidence>
<feature type="transmembrane region" description="Helical" evidence="5">
    <location>
        <begin position="6"/>
        <end position="22"/>
    </location>
</feature>
<feature type="domain" description="NfeD-like C-terminal" evidence="6">
    <location>
        <begin position="86"/>
        <end position="144"/>
    </location>
</feature>
<accession>A0A497XDR4</accession>